<sequence length="233" mass="24799">MRRPRYPSRPRAKPATRRFRGPSGSTSGRGLPGLIYGTRAAVGKLADLGLAVPVRPVNKSLRLWDPRSPNGQGVMHLTGRPVGKFDPEGYLRRAALLGAGRALRPARLRQGPLQHVQAAPGQGVRLKGAVIHLIDAFQAVPQQSLHGTHEPQLKAVPLDASFSPDSQFVFSGSTDGRVHPVDHCGGGGGGGGGGLRTAVLNCDHTGPVHCVQFNPKYVMLVAACWTIWATTWP</sequence>
<dbReference type="Proteomes" id="UP000805193">
    <property type="component" value="Unassembled WGS sequence"/>
</dbReference>
<dbReference type="EMBL" id="JABSTQ010010569">
    <property type="protein sequence ID" value="KAG0419875.1"/>
    <property type="molecule type" value="Genomic_DNA"/>
</dbReference>
<comment type="caution">
    <text evidence="1">The sequence shown here is derived from an EMBL/GenBank/DDBJ whole genome shotgun (WGS) entry which is preliminary data.</text>
</comment>
<name>A0AC60PIE2_IXOPE</name>
<evidence type="ECO:0000313" key="1">
    <source>
        <dbReference type="EMBL" id="KAG0419875.1"/>
    </source>
</evidence>
<organism evidence="1 2">
    <name type="scientific">Ixodes persulcatus</name>
    <name type="common">Taiga tick</name>
    <dbReference type="NCBI Taxonomy" id="34615"/>
    <lineage>
        <taxon>Eukaryota</taxon>
        <taxon>Metazoa</taxon>
        <taxon>Ecdysozoa</taxon>
        <taxon>Arthropoda</taxon>
        <taxon>Chelicerata</taxon>
        <taxon>Arachnida</taxon>
        <taxon>Acari</taxon>
        <taxon>Parasitiformes</taxon>
        <taxon>Ixodida</taxon>
        <taxon>Ixodoidea</taxon>
        <taxon>Ixodidae</taxon>
        <taxon>Ixodinae</taxon>
        <taxon>Ixodes</taxon>
    </lineage>
</organism>
<accession>A0AC60PIE2</accession>
<evidence type="ECO:0000313" key="2">
    <source>
        <dbReference type="Proteomes" id="UP000805193"/>
    </source>
</evidence>
<gene>
    <name evidence="1" type="ORF">HPB47_003824</name>
</gene>
<proteinExistence type="predicted"/>
<keyword evidence="2" id="KW-1185">Reference proteome</keyword>
<reference evidence="1 2" key="1">
    <citation type="journal article" date="2020" name="Cell">
        <title>Large-Scale Comparative Analyses of Tick Genomes Elucidate Their Genetic Diversity and Vector Capacities.</title>
        <authorList>
            <consortium name="Tick Genome and Microbiome Consortium (TIGMIC)"/>
            <person name="Jia N."/>
            <person name="Wang J."/>
            <person name="Shi W."/>
            <person name="Du L."/>
            <person name="Sun Y."/>
            <person name="Zhan W."/>
            <person name="Jiang J.F."/>
            <person name="Wang Q."/>
            <person name="Zhang B."/>
            <person name="Ji P."/>
            <person name="Bell-Sakyi L."/>
            <person name="Cui X.M."/>
            <person name="Yuan T.T."/>
            <person name="Jiang B.G."/>
            <person name="Yang W.F."/>
            <person name="Lam T.T."/>
            <person name="Chang Q.C."/>
            <person name="Ding S.J."/>
            <person name="Wang X.J."/>
            <person name="Zhu J.G."/>
            <person name="Ruan X.D."/>
            <person name="Zhao L."/>
            <person name="Wei J.T."/>
            <person name="Ye R.Z."/>
            <person name="Que T.C."/>
            <person name="Du C.H."/>
            <person name="Zhou Y.H."/>
            <person name="Cheng J.X."/>
            <person name="Dai P.F."/>
            <person name="Guo W.B."/>
            <person name="Han X.H."/>
            <person name="Huang E.J."/>
            <person name="Li L.F."/>
            <person name="Wei W."/>
            <person name="Gao Y.C."/>
            <person name="Liu J.Z."/>
            <person name="Shao H.Z."/>
            <person name="Wang X."/>
            <person name="Wang C.C."/>
            <person name="Yang T.C."/>
            <person name="Huo Q.B."/>
            <person name="Li W."/>
            <person name="Chen H.Y."/>
            <person name="Chen S.E."/>
            <person name="Zhou L.G."/>
            <person name="Ni X.B."/>
            <person name="Tian J.H."/>
            <person name="Sheng Y."/>
            <person name="Liu T."/>
            <person name="Pan Y.S."/>
            <person name="Xia L.Y."/>
            <person name="Li J."/>
            <person name="Zhao F."/>
            <person name="Cao W.C."/>
        </authorList>
    </citation>
    <scope>NUCLEOTIDE SEQUENCE [LARGE SCALE GENOMIC DNA]</scope>
    <source>
        <strain evidence="1">Iper-2018</strain>
    </source>
</reference>
<protein>
    <submittedName>
        <fullName evidence="1">Uncharacterized protein</fullName>
    </submittedName>
</protein>